<dbReference type="Proteomes" id="UP001230145">
    <property type="component" value="Unassembled WGS sequence"/>
</dbReference>
<sequence>MSDARIVSRIYTSEPQLTRAMAAEVRHCPEPVTQLLEDRIGARLGRLVAVECEKDARVDIMCRFACDGTEVAVAIEAKLDHFMSREQIDKEQEASDYLVALVLDVEDASVFDAMLDAVITWQDLLAVIPESRVRLEDIYTLPAQKVHVERFLKSKLEHMDFGPGWKLYTDRGGSAMPGITIESPISPSGDQLVGQIQVCGRGMPENFDDVHFEYYVGTRVYETDAYYPDPASGIVPAWVTNACILYTDVLAGDPSRFEIKTNRPGTSKRPYGKRRKELTNLYLTDQPWLAQGYVDWALGVRVTHKPVTEFDTLAANARELFTTWYAALENK</sequence>
<accession>A0ABT9PJC6</accession>
<protein>
    <submittedName>
        <fullName evidence="1">DNA-binding phage protein</fullName>
    </submittedName>
</protein>
<name>A0ABT9PJC6_9ACTO</name>
<dbReference type="EMBL" id="JAUSQL010000001">
    <property type="protein sequence ID" value="MDP9832819.1"/>
    <property type="molecule type" value="Genomic_DNA"/>
</dbReference>
<keyword evidence="2" id="KW-1185">Reference proteome</keyword>
<comment type="caution">
    <text evidence="1">The sequence shown here is derived from an EMBL/GenBank/DDBJ whole genome shotgun (WGS) entry which is preliminary data.</text>
</comment>
<dbReference type="GO" id="GO:0003677">
    <property type="term" value="F:DNA binding"/>
    <property type="evidence" value="ECO:0007669"/>
    <property type="project" value="UniProtKB-KW"/>
</dbReference>
<proteinExistence type="predicted"/>
<gene>
    <name evidence="1" type="ORF">J2S45_001498</name>
</gene>
<evidence type="ECO:0000313" key="2">
    <source>
        <dbReference type="Proteomes" id="UP001230145"/>
    </source>
</evidence>
<organism evidence="1 2">
    <name type="scientific">Trueperella abortisuis</name>
    <dbReference type="NCBI Taxonomy" id="445930"/>
    <lineage>
        <taxon>Bacteria</taxon>
        <taxon>Bacillati</taxon>
        <taxon>Actinomycetota</taxon>
        <taxon>Actinomycetes</taxon>
        <taxon>Actinomycetales</taxon>
        <taxon>Actinomycetaceae</taxon>
        <taxon>Trueperella</taxon>
    </lineage>
</organism>
<reference evidence="1 2" key="1">
    <citation type="submission" date="2023-07" db="EMBL/GenBank/DDBJ databases">
        <title>Sequencing the genomes of 1000 actinobacteria strains.</title>
        <authorList>
            <person name="Klenk H.-P."/>
        </authorList>
    </citation>
    <scope>NUCLEOTIDE SEQUENCE [LARGE SCALE GENOMIC DNA]</scope>
    <source>
        <strain evidence="1 2">DSM 19515</strain>
    </source>
</reference>
<keyword evidence="1" id="KW-0238">DNA-binding</keyword>
<dbReference type="RefSeq" id="WP_278787596.1">
    <property type="nucleotide sequence ID" value="NZ_JAUSQL010000001.1"/>
</dbReference>
<evidence type="ECO:0000313" key="1">
    <source>
        <dbReference type="EMBL" id="MDP9832819.1"/>
    </source>
</evidence>